<dbReference type="GO" id="GO:0005886">
    <property type="term" value="C:plasma membrane"/>
    <property type="evidence" value="ECO:0007669"/>
    <property type="project" value="TreeGrafter"/>
</dbReference>
<proteinExistence type="predicted"/>
<dbReference type="InterPro" id="IPR050428">
    <property type="entry name" value="TCS_sensor_his_kinase"/>
</dbReference>
<dbReference type="InterPro" id="IPR003594">
    <property type="entry name" value="HATPase_dom"/>
</dbReference>
<keyword evidence="8" id="KW-0472">Membrane</keyword>
<comment type="catalytic activity">
    <reaction evidence="1">
        <text>ATP + protein L-histidine = ADP + protein N-phospho-L-histidine.</text>
        <dbReference type="EC" id="2.7.13.3"/>
    </reaction>
</comment>
<name>A0A7Y4NBE0_9BACT</name>
<dbReference type="Gene3D" id="3.30.565.10">
    <property type="entry name" value="Histidine kinase-like ATPase, C-terminal domain"/>
    <property type="match status" value="1"/>
</dbReference>
<dbReference type="PANTHER" id="PTHR45436">
    <property type="entry name" value="SENSOR HISTIDINE KINASE YKOH"/>
    <property type="match status" value="1"/>
</dbReference>
<sequence length="374" mass="41448">MSSRELEDLLLALSPFPIVKLSDMGLPTTGTAVPVPQFCKKVYPLGKCQEHYKAIAQHGDEEPRSCPYGFVTFRTQVGQTSVAATSLLSAENPEYKRLKKIAPDSDLPAEHIETRLRHFTETTAKLLRSSQESANSSIEALHEVRRLNQTIKVVAERSLIALREGRLVSQSDIIKVEKASEMMSLHMDSLDLLANPSLLETAPLKGFILYQIVDKMCHVYGPRAEERRVDFILTGKSFSSIKADDRMFYIIPSVLIDNAIKYAPSGSKVEVRVFEGAMNNLPSVGFSVSSVGPPSTKTEESRMIKWRGRGQMASAAAGGSGHGLYLAGLIAQHIGARLSFSQRQVAVDRSEWEFRFESPAYIERASSTTKKRQK</sequence>
<dbReference type="Proteomes" id="UP000528460">
    <property type="component" value="Unassembled WGS sequence"/>
</dbReference>
<evidence type="ECO:0000256" key="4">
    <source>
        <dbReference type="ARBA" id="ARBA00022553"/>
    </source>
</evidence>
<dbReference type="GO" id="GO:0000160">
    <property type="term" value="P:phosphorelay signal transduction system"/>
    <property type="evidence" value="ECO:0007669"/>
    <property type="project" value="UniProtKB-KW"/>
</dbReference>
<comment type="caution">
    <text evidence="10">The sequence shown here is derived from an EMBL/GenBank/DDBJ whole genome shotgun (WGS) entry which is preliminary data.</text>
</comment>
<evidence type="ECO:0000313" key="11">
    <source>
        <dbReference type="Proteomes" id="UP000528460"/>
    </source>
</evidence>
<keyword evidence="7" id="KW-0902">Two-component regulatory system</keyword>
<evidence type="ECO:0000259" key="9">
    <source>
        <dbReference type="Pfam" id="PF02518"/>
    </source>
</evidence>
<feature type="domain" description="Histidine kinase/HSP90-like ATPase" evidence="9">
    <location>
        <begin position="251"/>
        <end position="344"/>
    </location>
</feature>
<comment type="subcellular location">
    <subcellularLocation>
        <location evidence="2">Membrane</location>
        <topology evidence="2">Multi-pass membrane protein</topology>
    </subcellularLocation>
</comment>
<dbReference type="RefSeq" id="WP_171411964.1">
    <property type="nucleotide sequence ID" value="NZ_JABFJW010000005.1"/>
</dbReference>
<evidence type="ECO:0000256" key="1">
    <source>
        <dbReference type="ARBA" id="ARBA00000085"/>
    </source>
</evidence>
<dbReference type="EC" id="2.7.13.3" evidence="3"/>
<reference evidence="10 11" key="1">
    <citation type="submission" date="2020-05" db="EMBL/GenBank/DDBJ databases">
        <authorList>
            <person name="Whitworth D."/>
        </authorList>
    </citation>
    <scope>NUCLEOTIDE SEQUENCE [LARGE SCALE GENOMIC DNA]</scope>
    <source>
        <strain evidence="10 11">CA046A</strain>
    </source>
</reference>
<keyword evidence="5" id="KW-0808">Transferase</keyword>
<keyword evidence="4" id="KW-0597">Phosphoprotein</keyword>
<evidence type="ECO:0000256" key="5">
    <source>
        <dbReference type="ARBA" id="ARBA00022679"/>
    </source>
</evidence>
<dbReference type="EMBL" id="JABFJW010000005">
    <property type="protein sequence ID" value="NOK07689.1"/>
    <property type="molecule type" value="Genomic_DNA"/>
</dbReference>
<protein>
    <recommendedName>
        <fullName evidence="3">histidine kinase</fullName>
        <ecNumber evidence="3">2.7.13.3</ecNumber>
    </recommendedName>
</protein>
<evidence type="ECO:0000256" key="7">
    <source>
        <dbReference type="ARBA" id="ARBA00023012"/>
    </source>
</evidence>
<evidence type="ECO:0000313" key="10">
    <source>
        <dbReference type="EMBL" id="NOK07689.1"/>
    </source>
</evidence>
<dbReference type="SUPFAM" id="SSF55874">
    <property type="entry name" value="ATPase domain of HSP90 chaperone/DNA topoisomerase II/histidine kinase"/>
    <property type="match status" value="1"/>
</dbReference>
<evidence type="ECO:0000256" key="2">
    <source>
        <dbReference type="ARBA" id="ARBA00004141"/>
    </source>
</evidence>
<dbReference type="PANTHER" id="PTHR45436:SF15">
    <property type="entry name" value="SENSOR HISTIDINE KINASE CUSS"/>
    <property type="match status" value="1"/>
</dbReference>
<dbReference type="Pfam" id="PF02518">
    <property type="entry name" value="HATPase_c"/>
    <property type="match status" value="1"/>
</dbReference>
<organism evidence="10 11">
    <name type="scientific">Corallococcus exercitus</name>
    <dbReference type="NCBI Taxonomy" id="2316736"/>
    <lineage>
        <taxon>Bacteria</taxon>
        <taxon>Pseudomonadati</taxon>
        <taxon>Myxococcota</taxon>
        <taxon>Myxococcia</taxon>
        <taxon>Myxococcales</taxon>
        <taxon>Cystobacterineae</taxon>
        <taxon>Myxococcaceae</taxon>
        <taxon>Corallococcus</taxon>
    </lineage>
</organism>
<dbReference type="InterPro" id="IPR036890">
    <property type="entry name" value="HATPase_C_sf"/>
</dbReference>
<evidence type="ECO:0000256" key="6">
    <source>
        <dbReference type="ARBA" id="ARBA00022777"/>
    </source>
</evidence>
<accession>A0A7Y4NBE0</accession>
<evidence type="ECO:0000256" key="8">
    <source>
        <dbReference type="ARBA" id="ARBA00023136"/>
    </source>
</evidence>
<evidence type="ECO:0000256" key="3">
    <source>
        <dbReference type="ARBA" id="ARBA00012438"/>
    </source>
</evidence>
<keyword evidence="6" id="KW-0418">Kinase</keyword>
<dbReference type="GO" id="GO:0004673">
    <property type="term" value="F:protein histidine kinase activity"/>
    <property type="evidence" value="ECO:0007669"/>
    <property type="project" value="UniProtKB-EC"/>
</dbReference>
<gene>
    <name evidence="10" type="ORF">HNS30_01310</name>
</gene>
<dbReference type="AlphaFoldDB" id="A0A7Y4NBE0"/>